<reference evidence="9" key="2">
    <citation type="submission" date="2022-07" db="EMBL/GenBank/DDBJ databases">
        <authorList>
            <person name="Goncalves M.F.M."/>
            <person name="Hilario S."/>
            <person name="Van De Peer Y."/>
            <person name="Esteves A.C."/>
            <person name="Alves A."/>
        </authorList>
    </citation>
    <scope>NUCLEOTIDE SEQUENCE</scope>
    <source>
        <strain evidence="9">MUM 19.33</strain>
    </source>
</reference>
<feature type="transmembrane region" description="Helical" evidence="7">
    <location>
        <begin position="208"/>
        <end position="232"/>
    </location>
</feature>
<accession>A0A9P9Y2Z5</accession>
<feature type="transmembrane region" description="Helical" evidence="7">
    <location>
        <begin position="379"/>
        <end position="399"/>
    </location>
</feature>
<feature type="transmembrane region" description="Helical" evidence="7">
    <location>
        <begin position="179"/>
        <end position="202"/>
    </location>
</feature>
<keyword evidence="3 7" id="KW-0812">Transmembrane</keyword>
<dbReference type="GO" id="GO:0012505">
    <property type="term" value="C:endomembrane system"/>
    <property type="evidence" value="ECO:0007669"/>
    <property type="project" value="UniProtKB-SubCell"/>
</dbReference>
<dbReference type="EMBL" id="JAGIXG020000013">
    <property type="protein sequence ID" value="KAI6782380.1"/>
    <property type="molecule type" value="Genomic_DNA"/>
</dbReference>
<feature type="region of interest" description="Disordered" evidence="6">
    <location>
        <begin position="1"/>
        <end position="39"/>
    </location>
</feature>
<dbReference type="RefSeq" id="XP_051363236.1">
    <property type="nucleotide sequence ID" value="XM_051505193.1"/>
</dbReference>
<dbReference type="CDD" id="cd17502">
    <property type="entry name" value="MFS_Azr1_MDR_like"/>
    <property type="match status" value="1"/>
</dbReference>
<comment type="caution">
    <text evidence="9">The sequence shown here is derived from an EMBL/GenBank/DDBJ whole genome shotgun (WGS) entry which is preliminary data.</text>
</comment>
<feature type="transmembrane region" description="Helical" evidence="7">
    <location>
        <begin position="575"/>
        <end position="593"/>
    </location>
</feature>
<evidence type="ECO:0000256" key="6">
    <source>
        <dbReference type="SAM" id="MobiDB-lite"/>
    </source>
</evidence>
<keyword evidence="10" id="KW-1185">Reference proteome</keyword>
<comment type="subcellular location">
    <subcellularLocation>
        <location evidence="1">Endomembrane system</location>
        <topology evidence="1">Multi-pass membrane protein</topology>
    </subcellularLocation>
</comment>
<feature type="transmembrane region" description="Helical" evidence="7">
    <location>
        <begin position="317"/>
        <end position="339"/>
    </location>
</feature>
<proteinExistence type="predicted"/>
<dbReference type="AlphaFoldDB" id="A0A9P9Y2Z5"/>
<evidence type="ECO:0000256" key="5">
    <source>
        <dbReference type="ARBA" id="ARBA00023136"/>
    </source>
</evidence>
<dbReference type="InterPro" id="IPR020846">
    <property type="entry name" value="MFS_dom"/>
</dbReference>
<dbReference type="Proteomes" id="UP001055219">
    <property type="component" value="Unassembled WGS sequence"/>
</dbReference>
<evidence type="ECO:0000256" key="4">
    <source>
        <dbReference type="ARBA" id="ARBA00022989"/>
    </source>
</evidence>
<feature type="transmembrane region" description="Helical" evidence="7">
    <location>
        <begin position="278"/>
        <end position="297"/>
    </location>
</feature>
<dbReference type="SUPFAM" id="SSF103473">
    <property type="entry name" value="MFS general substrate transporter"/>
    <property type="match status" value="1"/>
</dbReference>
<name>A0A9P9Y2Z5_9HYPO</name>
<organism evidence="9 10">
    <name type="scientific">Emericellopsis cladophorae</name>
    <dbReference type="NCBI Taxonomy" id="2686198"/>
    <lineage>
        <taxon>Eukaryota</taxon>
        <taxon>Fungi</taxon>
        <taxon>Dikarya</taxon>
        <taxon>Ascomycota</taxon>
        <taxon>Pezizomycotina</taxon>
        <taxon>Sordariomycetes</taxon>
        <taxon>Hypocreomycetidae</taxon>
        <taxon>Hypocreales</taxon>
        <taxon>Bionectriaceae</taxon>
        <taxon>Emericellopsis</taxon>
    </lineage>
</organism>
<dbReference type="PANTHER" id="PTHR23501:SF191">
    <property type="entry name" value="VACUOLAR BASIC AMINO ACID TRANSPORTER 4"/>
    <property type="match status" value="1"/>
</dbReference>
<feature type="region of interest" description="Disordered" evidence="6">
    <location>
        <begin position="715"/>
        <end position="804"/>
    </location>
</feature>
<dbReference type="GO" id="GO:0000329">
    <property type="term" value="C:fungal-type vacuole membrane"/>
    <property type="evidence" value="ECO:0007669"/>
    <property type="project" value="TreeGrafter"/>
</dbReference>
<evidence type="ECO:0000259" key="8">
    <source>
        <dbReference type="PROSITE" id="PS50850"/>
    </source>
</evidence>
<keyword evidence="4 7" id="KW-1133">Transmembrane helix</keyword>
<evidence type="ECO:0000256" key="2">
    <source>
        <dbReference type="ARBA" id="ARBA00022448"/>
    </source>
</evidence>
<feature type="domain" description="Major facilitator superfamily (MFS) profile" evidence="8">
    <location>
        <begin position="57"/>
        <end position="530"/>
    </location>
</feature>
<feature type="transmembrane region" description="Helical" evidence="7">
    <location>
        <begin position="147"/>
        <end position="167"/>
    </location>
</feature>
<keyword evidence="2" id="KW-0813">Transport</keyword>
<dbReference type="InterPro" id="IPR036259">
    <property type="entry name" value="MFS_trans_sf"/>
</dbReference>
<sequence>MADTSQGSSQTANNSAASNERSPLLKPGNQNEQNGGPPDEERVVLAEEVSFTRIALIMGTTWVGVFLGATDSTIIATLSAPISSEFKSLSLMSWLATAYFIANAACQPISGRLTDIFGRGPGLVASNLLFAAGNLMCGLAKDEYSMIIGRVIAGMGGGGLMSISTFLGSDLIPLRQRGVVQGIGNICYGSGAMMGGIFGGLINDHTKMGWRLAFLIQVPPVLLSAVAVFFLVKVPPKQSDKSYLARIDFLGVFLTVSFLVLLLLGLNSGGNLVPWVHPLPLSTIPLAFITFGGFLWWESKARQPIIPVRLLASRTILAACLCNLLCTMVTMTGVFYVPLFLQVLGASATDAGLQILPSPVGVSIGSVAAGFVMKQTGRYLRLGIASVLLMVVGVVMFTFQTETSPKWLSLVAFFSIGSGYGAMLTTTLLACIAAVDHSQQAVITSATYLARSLGSTIGVTVGSAIYQNILKARLWERFGDYPDAEEIIRRVRNDLSELKHLPKGWHDGVIRSFVEAFRGAVEMLTMASWEWDPNYVPPVKLGLHCAQILLSFVVWCLELAVFADKDSIITGRNGWTFGVTFLSIPAWVFLVMTPRFERTRRFANAYAMLGVDLVFTIIWISAFATQAAYNTAGNCGSRCKLSKTIVGLGVFITLLFAMSTLVSGYTMQYWKFHGNLPGYDQRKIRGGENIDPDKAAFSMAPHDDDAYERVNMDDNETTAYGGAGAGEPYGHVNPYSADDYNDPNRYGSLPPRNNDMFDADTEYGAGSTIGARPPPAPTASDLSYGSRYDDPARFPAGNYDRIER</sequence>
<feature type="transmembrane region" description="Helical" evidence="7">
    <location>
        <begin position="605"/>
        <end position="624"/>
    </location>
</feature>
<feature type="transmembrane region" description="Helical" evidence="7">
    <location>
        <begin position="351"/>
        <end position="372"/>
    </location>
</feature>
<dbReference type="InterPro" id="IPR011701">
    <property type="entry name" value="MFS"/>
</dbReference>
<evidence type="ECO:0000256" key="3">
    <source>
        <dbReference type="ARBA" id="ARBA00022692"/>
    </source>
</evidence>
<evidence type="ECO:0000256" key="1">
    <source>
        <dbReference type="ARBA" id="ARBA00004127"/>
    </source>
</evidence>
<dbReference type="PANTHER" id="PTHR23501">
    <property type="entry name" value="MAJOR FACILITATOR SUPERFAMILY"/>
    <property type="match status" value="1"/>
</dbReference>
<feature type="transmembrane region" description="Helical" evidence="7">
    <location>
        <begin position="244"/>
        <end position="266"/>
    </location>
</feature>
<dbReference type="Gene3D" id="1.20.1250.20">
    <property type="entry name" value="MFS general substrate transporter like domains"/>
    <property type="match status" value="1"/>
</dbReference>
<keyword evidence="5 7" id="KW-0472">Membrane</keyword>
<feature type="compositionally biased region" description="Low complexity" evidence="6">
    <location>
        <begin position="1"/>
        <end position="19"/>
    </location>
</feature>
<evidence type="ECO:0000313" key="10">
    <source>
        <dbReference type="Proteomes" id="UP001055219"/>
    </source>
</evidence>
<dbReference type="Pfam" id="PF07690">
    <property type="entry name" value="MFS_1"/>
    <property type="match status" value="1"/>
</dbReference>
<feature type="transmembrane region" description="Helical" evidence="7">
    <location>
        <begin position="54"/>
        <end position="79"/>
    </location>
</feature>
<evidence type="ECO:0000256" key="7">
    <source>
        <dbReference type="SAM" id="Phobius"/>
    </source>
</evidence>
<feature type="transmembrane region" description="Helical" evidence="7">
    <location>
        <begin position="541"/>
        <end position="563"/>
    </location>
</feature>
<dbReference type="PROSITE" id="PS50850">
    <property type="entry name" value="MFS"/>
    <property type="match status" value="1"/>
</dbReference>
<gene>
    <name evidence="9" type="ORF">J7T54_001237</name>
</gene>
<dbReference type="GO" id="GO:0015174">
    <property type="term" value="F:basic amino acid transmembrane transporter activity"/>
    <property type="evidence" value="ECO:0007669"/>
    <property type="project" value="TreeGrafter"/>
</dbReference>
<feature type="transmembrane region" description="Helical" evidence="7">
    <location>
        <begin position="411"/>
        <end position="435"/>
    </location>
</feature>
<dbReference type="OrthoDB" id="3437016at2759"/>
<evidence type="ECO:0000313" key="9">
    <source>
        <dbReference type="EMBL" id="KAI6782380.1"/>
    </source>
</evidence>
<dbReference type="GeneID" id="75827756"/>
<protein>
    <submittedName>
        <fullName evidence="9">Multidrug resistance protein-like protein</fullName>
    </submittedName>
</protein>
<feature type="transmembrane region" description="Helical" evidence="7">
    <location>
        <begin position="644"/>
        <end position="665"/>
    </location>
</feature>
<reference evidence="9" key="1">
    <citation type="journal article" date="2021" name="J Fungi (Basel)">
        <title>Genomic and Metabolomic Analyses of the Marine Fungus Emericellopsis cladophorae: Insights into Saltwater Adaptability Mechanisms and Its Biosynthetic Potential.</title>
        <authorList>
            <person name="Goncalves M.F.M."/>
            <person name="Hilario S."/>
            <person name="Van de Peer Y."/>
            <person name="Esteves A.C."/>
            <person name="Alves A."/>
        </authorList>
    </citation>
    <scope>NUCLEOTIDE SEQUENCE</scope>
    <source>
        <strain evidence="9">MUM 19.33</strain>
    </source>
</reference>